<organism evidence="2 3">
    <name type="scientific">Strongyloides papillosus</name>
    <name type="common">Intestinal threadworm</name>
    <dbReference type="NCBI Taxonomy" id="174720"/>
    <lineage>
        <taxon>Eukaryota</taxon>
        <taxon>Metazoa</taxon>
        <taxon>Ecdysozoa</taxon>
        <taxon>Nematoda</taxon>
        <taxon>Chromadorea</taxon>
        <taxon>Rhabditida</taxon>
        <taxon>Tylenchina</taxon>
        <taxon>Panagrolaimomorpha</taxon>
        <taxon>Strongyloidoidea</taxon>
        <taxon>Strongyloididae</taxon>
        <taxon>Strongyloides</taxon>
    </lineage>
</organism>
<dbReference type="AlphaFoldDB" id="A0A0N5BL99"/>
<dbReference type="Proteomes" id="UP000046392">
    <property type="component" value="Unplaced"/>
</dbReference>
<accession>A0A0N5BL99</accession>
<reference evidence="3" key="1">
    <citation type="submission" date="2017-02" db="UniProtKB">
        <authorList>
            <consortium name="WormBaseParasite"/>
        </authorList>
    </citation>
    <scope>IDENTIFICATION</scope>
</reference>
<name>A0A0N5BL99_STREA</name>
<keyword evidence="2" id="KW-1185">Reference proteome</keyword>
<keyword evidence="1" id="KW-0732">Signal</keyword>
<feature type="signal peptide" evidence="1">
    <location>
        <begin position="1"/>
        <end position="17"/>
    </location>
</feature>
<dbReference type="WBParaSite" id="SPAL_0000669900.1">
    <property type="protein sequence ID" value="SPAL_0000669900.1"/>
    <property type="gene ID" value="SPAL_0000669900"/>
</dbReference>
<sequence>MFLQFITFILISEIIVGIPNITNKEVLASADGISCYYFSHGFNNIADTPITKVKCPIHDNCVKVVDQYGSMKGTWKGCSSQYFTANFKKLGAYYVPNTCISGEYIPPNGVTVQETLCGCDNKDLCNSGSKTSILPVSFAISLFFYLKTLLF</sequence>
<evidence type="ECO:0000313" key="3">
    <source>
        <dbReference type="WBParaSite" id="SPAL_0000669900.1"/>
    </source>
</evidence>
<evidence type="ECO:0000313" key="2">
    <source>
        <dbReference type="Proteomes" id="UP000046392"/>
    </source>
</evidence>
<proteinExistence type="predicted"/>
<protein>
    <submittedName>
        <fullName evidence="3">Activin_recp domain-containing protein</fullName>
    </submittedName>
</protein>
<feature type="chain" id="PRO_5005894684" evidence="1">
    <location>
        <begin position="18"/>
        <end position="151"/>
    </location>
</feature>
<evidence type="ECO:0000256" key="1">
    <source>
        <dbReference type="SAM" id="SignalP"/>
    </source>
</evidence>